<feature type="compositionally biased region" description="Acidic residues" evidence="1">
    <location>
        <begin position="172"/>
        <end position="189"/>
    </location>
</feature>
<sequence>MDNVMPHPMPITYRRPEKQRHAVQLTKNNVGTVIQALVHLDVLENLVMGEATTDPGFGRRERVTKPCITFTPKKAFYKQFPDRYNSIDDGEVAIFEDEYLVLFGNGDFQVMSAQEFEATYKWGQDEPAPLSPCAAPAQDDLASIAGDREFSEPRVAALEPEVAIAVEEEMEDLAEPIEEPEEYGIEEREESPRAKRMAKRNRRD</sequence>
<protein>
    <submittedName>
        <fullName evidence="2">Uncharacterized protein</fullName>
    </submittedName>
</protein>
<dbReference type="Proteomes" id="UP000257560">
    <property type="component" value="Segment"/>
</dbReference>
<accession>A0A384WJT5</accession>
<proteinExistence type="predicted"/>
<organism evidence="2 3">
    <name type="scientific">Vibrio phage vB_VpaS_KF5</name>
    <dbReference type="NCBI Taxonomy" id="2041476"/>
    <lineage>
        <taxon>Viruses</taxon>
        <taxon>Duplodnaviria</taxon>
        <taxon>Heunggongvirae</taxon>
        <taxon>Uroviricota</taxon>
        <taxon>Caudoviricetes</taxon>
        <taxon>Mardecavirus</taxon>
        <taxon>Mardecavirus SSP002</taxon>
    </lineage>
</organism>
<evidence type="ECO:0000313" key="3">
    <source>
        <dbReference type="Proteomes" id="UP000257560"/>
    </source>
</evidence>
<evidence type="ECO:0000313" key="2">
    <source>
        <dbReference type="EMBL" id="ATI19323.1"/>
    </source>
</evidence>
<name>A0A384WJT5_9CAUD</name>
<feature type="compositionally biased region" description="Basic residues" evidence="1">
    <location>
        <begin position="194"/>
        <end position="204"/>
    </location>
</feature>
<evidence type="ECO:0000256" key="1">
    <source>
        <dbReference type="SAM" id="MobiDB-lite"/>
    </source>
</evidence>
<gene>
    <name evidence="2" type="ORF">KF5_013</name>
</gene>
<feature type="region of interest" description="Disordered" evidence="1">
    <location>
        <begin position="172"/>
        <end position="204"/>
    </location>
</feature>
<reference evidence="2 3" key="1">
    <citation type="submission" date="2017-08" db="EMBL/GenBank/DDBJ databases">
        <title>Complete genome sequence of bacteriophage vB_VpaS_KF5.</title>
        <authorList>
            <person name="Yu J."/>
            <person name="Kwak S.-J."/>
            <person name="Lim J.-A."/>
            <person name="Chang H.-J."/>
        </authorList>
    </citation>
    <scope>NUCLEOTIDE SEQUENCE [LARGE SCALE GENOMIC DNA]</scope>
</reference>
<dbReference type="EMBL" id="MF754115">
    <property type="protein sequence ID" value="ATI19323.1"/>
    <property type="molecule type" value="Genomic_DNA"/>
</dbReference>